<dbReference type="InterPro" id="IPR019619">
    <property type="entry name" value="DUF2490"/>
</dbReference>
<sequence length="269" mass="31612">MGSYRYGNDRRKVPIRSPYFTFFMQQFCVIASFLLTSFWAQAQVQKRVTDEEQAWVGYLNQTRFTNRTGLWAEVHLRRTDFLQRWNQQLLRAGLTYYAADNIRLTAGYAFISSYLSPSGVIRPEHRPWQQIWWSGHAGKFFLTQWVRAEQRFNRRVQGDQLADGYGFNWRMRYNLLLQMPLAGKTIRPGVVNAVVQNELFVNAGKQITYNYFDQNRFFVGLSYPIRKNLILQGGYMNLYQQTAAGNSFVNNHVARLFLFHTLDLRAPAE</sequence>
<proteinExistence type="predicted"/>
<feature type="transmembrane region" description="Helical" evidence="1">
    <location>
        <begin position="20"/>
        <end position="40"/>
    </location>
</feature>
<gene>
    <name evidence="2" type="ORF">F5984_11390</name>
</gene>
<accession>A0A7J5U0W0</accession>
<keyword evidence="1" id="KW-0472">Membrane</keyword>
<keyword evidence="1" id="KW-0812">Transmembrane</keyword>
<dbReference type="EMBL" id="WELI01000003">
    <property type="protein sequence ID" value="KAB7731388.1"/>
    <property type="molecule type" value="Genomic_DNA"/>
</dbReference>
<name>A0A7J5U0W0_9BACT</name>
<comment type="caution">
    <text evidence="2">The sequence shown here is derived from an EMBL/GenBank/DDBJ whole genome shotgun (WGS) entry which is preliminary data.</text>
</comment>
<evidence type="ECO:0000313" key="2">
    <source>
        <dbReference type="EMBL" id="KAB7731388.1"/>
    </source>
</evidence>
<evidence type="ECO:0000313" key="3">
    <source>
        <dbReference type="Proteomes" id="UP000488299"/>
    </source>
</evidence>
<dbReference type="Proteomes" id="UP000488299">
    <property type="component" value="Unassembled WGS sequence"/>
</dbReference>
<keyword evidence="1" id="KW-1133">Transmembrane helix</keyword>
<dbReference type="Pfam" id="PF10677">
    <property type="entry name" value="DUF2490"/>
    <property type="match status" value="1"/>
</dbReference>
<organism evidence="2 3">
    <name type="scientific">Rudanella paleaurantiibacter</name>
    <dbReference type="NCBI Taxonomy" id="2614655"/>
    <lineage>
        <taxon>Bacteria</taxon>
        <taxon>Pseudomonadati</taxon>
        <taxon>Bacteroidota</taxon>
        <taxon>Cytophagia</taxon>
        <taxon>Cytophagales</taxon>
        <taxon>Cytophagaceae</taxon>
        <taxon>Rudanella</taxon>
    </lineage>
</organism>
<evidence type="ECO:0000256" key="1">
    <source>
        <dbReference type="SAM" id="Phobius"/>
    </source>
</evidence>
<keyword evidence="3" id="KW-1185">Reference proteome</keyword>
<reference evidence="2 3" key="1">
    <citation type="submission" date="2019-10" db="EMBL/GenBank/DDBJ databases">
        <title>Rudanella paleaurantiibacter sp. nov., isolated from sludge.</title>
        <authorList>
            <person name="Xu S.Q."/>
        </authorList>
    </citation>
    <scope>NUCLEOTIDE SEQUENCE [LARGE SCALE GENOMIC DNA]</scope>
    <source>
        <strain evidence="2 3">HX-22-17</strain>
    </source>
</reference>
<dbReference type="AlphaFoldDB" id="A0A7J5U0W0"/>
<protein>
    <submittedName>
        <fullName evidence="2">DUF2490 domain-containing protein</fullName>
    </submittedName>
</protein>